<organism evidence="1 2">
    <name type="scientific">Anguilla anguilla</name>
    <name type="common">European freshwater eel</name>
    <name type="synonym">Muraena anguilla</name>
    <dbReference type="NCBI Taxonomy" id="7936"/>
    <lineage>
        <taxon>Eukaryota</taxon>
        <taxon>Metazoa</taxon>
        <taxon>Chordata</taxon>
        <taxon>Craniata</taxon>
        <taxon>Vertebrata</taxon>
        <taxon>Euteleostomi</taxon>
        <taxon>Actinopterygii</taxon>
        <taxon>Neopterygii</taxon>
        <taxon>Teleostei</taxon>
        <taxon>Anguilliformes</taxon>
        <taxon>Anguillidae</taxon>
        <taxon>Anguilla</taxon>
    </lineage>
</organism>
<name>A0A9D3LMQ6_ANGAN</name>
<keyword evidence="2" id="KW-1185">Reference proteome</keyword>
<sequence length="58" mass="6508">MKHGPPNQLDPPVRWATYSPITAPCYRATGHNWHWHSPDLIQDCGALIHALQHGTVVD</sequence>
<accession>A0A9D3LMQ6</accession>
<protein>
    <submittedName>
        <fullName evidence="1">Uncharacterized protein</fullName>
    </submittedName>
</protein>
<dbReference type="EMBL" id="JAFIRN010000016">
    <property type="protein sequence ID" value="KAG5833494.1"/>
    <property type="molecule type" value="Genomic_DNA"/>
</dbReference>
<reference evidence="1" key="1">
    <citation type="submission" date="2021-01" db="EMBL/GenBank/DDBJ databases">
        <title>A chromosome-scale assembly of European eel, Anguilla anguilla.</title>
        <authorList>
            <person name="Henkel C."/>
            <person name="Jong-Raadsen S.A."/>
            <person name="Dufour S."/>
            <person name="Weltzien F.-A."/>
            <person name="Palstra A.P."/>
            <person name="Pelster B."/>
            <person name="Spaink H.P."/>
            <person name="Van Den Thillart G.E."/>
            <person name="Jansen H."/>
            <person name="Zahm M."/>
            <person name="Klopp C."/>
            <person name="Cedric C."/>
            <person name="Louis A."/>
            <person name="Berthelot C."/>
            <person name="Parey E."/>
            <person name="Roest Crollius H."/>
            <person name="Montfort J."/>
            <person name="Robinson-Rechavi M."/>
            <person name="Bucao C."/>
            <person name="Bouchez O."/>
            <person name="Gislard M."/>
            <person name="Lluch J."/>
            <person name="Milhes M."/>
            <person name="Lampietro C."/>
            <person name="Lopez Roques C."/>
            <person name="Donnadieu C."/>
            <person name="Braasch I."/>
            <person name="Desvignes T."/>
            <person name="Postlethwait J."/>
            <person name="Bobe J."/>
            <person name="Guiguen Y."/>
            <person name="Dirks R."/>
        </authorList>
    </citation>
    <scope>NUCLEOTIDE SEQUENCE</scope>
    <source>
        <strain evidence="1">Tag_6206</strain>
        <tissue evidence="1">Liver</tissue>
    </source>
</reference>
<evidence type="ECO:0000313" key="2">
    <source>
        <dbReference type="Proteomes" id="UP001044222"/>
    </source>
</evidence>
<dbReference type="AlphaFoldDB" id="A0A9D3LMQ6"/>
<gene>
    <name evidence="1" type="ORF">ANANG_G00276520</name>
</gene>
<comment type="caution">
    <text evidence="1">The sequence shown here is derived from an EMBL/GenBank/DDBJ whole genome shotgun (WGS) entry which is preliminary data.</text>
</comment>
<dbReference type="Proteomes" id="UP001044222">
    <property type="component" value="Chromosome 16"/>
</dbReference>
<evidence type="ECO:0000313" key="1">
    <source>
        <dbReference type="EMBL" id="KAG5833494.1"/>
    </source>
</evidence>
<proteinExistence type="predicted"/>